<organism evidence="3 4">
    <name type="scientific">Pantoea phytobeneficialis</name>
    <dbReference type="NCBI Taxonomy" id="2052056"/>
    <lineage>
        <taxon>Bacteria</taxon>
        <taxon>Pseudomonadati</taxon>
        <taxon>Pseudomonadota</taxon>
        <taxon>Gammaproteobacteria</taxon>
        <taxon>Enterobacterales</taxon>
        <taxon>Erwiniaceae</taxon>
        <taxon>Pantoea</taxon>
    </lineage>
</organism>
<dbReference type="InterPro" id="IPR003779">
    <property type="entry name" value="CMD-like"/>
</dbReference>
<dbReference type="InterPro" id="IPR029032">
    <property type="entry name" value="AhpD-like"/>
</dbReference>
<dbReference type="Proteomes" id="UP001171299">
    <property type="component" value="Unassembled WGS sequence"/>
</dbReference>
<reference evidence="2" key="3">
    <citation type="submission" date="2023-07" db="EMBL/GenBank/DDBJ databases">
        <title>The extreme plant-growth-promoting properties of Pantoea phytobeneficialis PF55 revealed by functional and genomic analysis.</title>
        <authorList>
            <person name="Nascimento F.X."/>
            <person name="Marcio R.J."/>
        </authorList>
    </citation>
    <scope>NUCLEOTIDE SEQUENCE</scope>
    <source>
        <strain evidence="2">PF55</strain>
    </source>
</reference>
<dbReference type="EMBL" id="JAUOOM010000021">
    <property type="protein sequence ID" value="MDO6408704.1"/>
    <property type="molecule type" value="Genomic_DNA"/>
</dbReference>
<dbReference type="PANTHER" id="PTHR33570:SF9">
    <property type="entry name" value="BLL4600 PROTEIN"/>
    <property type="match status" value="1"/>
</dbReference>
<dbReference type="PANTHER" id="PTHR33570">
    <property type="entry name" value="4-CARBOXYMUCONOLACTONE DECARBOXYLASE FAMILY PROTEIN"/>
    <property type="match status" value="1"/>
</dbReference>
<dbReference type="SUPFAM" id="SSF69118">
    <property type="entry name" value="AhpD-like"/>
    <property type="match status" value="1"/>
</dbReference>
<dbReference type="KEGG" id="ppho:CTZ24_21060"/>
<dbReference type="Proteomes" id="UP000424872">
    <property type="component" value="Plasmid pMSR2A"/>
</dbReference>
<evidence type="ECO:0000313" key="4">
    <source>
        <dbReference type="Proteomes" id="UP000424872"/>
    </source>
</evidence>
<evidence type="ECO:0000259" key="1">
    <source>
        <dbReference type="Pfam" id="PF02627"/>
    </source>
</evidence>
<evidence type="ECO:0000313" key="2">
    <source>
        <dbReference type="EMBL" id="MDO6408704.1"/>
    </source>
</evidence>
<proteinExistence type="predicted"/>
<evidence type="ECO:0000313" key="3">
    <source>
        <dbReference type="EMBL" id="QGR08955.1"/>
    </source>
</evidence>
<gene>
    <name evidence="3" type="ORF">CTZ24_21060</name>
    <name evidence="2" type="ORF">Q3404_19225</name>
</gene>
<feature type="domain" description="Carboxymuconolactone decarboxylase-like" evidence="1">
    <location>
        <begin position="15"/>
        <end position="99"/>
    </location>
</feature>
<accession>A0AAP9H8Z0</accession>
<keyword evidence="3" id="KW-0614">Plasmid</keyword>
<reference evidence="4" key="1">
    <citation type="submission" date="2017-11" db="EMBL/GenBank/DDBJ databases">
        <title>Genome sequence of Pantoea sp. MSR2.</title>
        <authorList>
            <person name="Nascimento F.X."/>
        </authorList>
    </citation>
    <scope>NUCLEOTIDE SEQUENCE [LARGE SCALE GENOMIC DNA]</scope>
    <source>
        <strain evidence="4">MSR2</strain>
        <plasmid evidence="4">pmsr2a</plasmid>
    </source>
</reference>
<geneLocation type="plasmid" evidence="4">
    <name>pmsr2a</name>
</geneLocation>
<name>A0AAP9H8Z0_9GAMM</name>
<reference evidence="3" key="2">
    <citation type="journal article" date="2020" name="Environ. Microbiol.">
        <title>The extreme plant-growth-promoting properties of Pantoea phytobeneficialis MSR2 revealed by functional and genomic analysis.</title>
        <authorList>
            <person name="Nascimento F.X."/>
            <person name="Hernandez A.G."/>
            <person name="Glick B.R."/>
            <person name="Rossi M.J."/>
        </authorList>
    </citation>
    <scope>NUCLEOTIDE SEQUENCE</scope>
    <source>
        <strain evidence="3">MSR2</strain>
    </source>
</reference>
<keyword evidence="5" id="KW-1185">Reference proteome</keyword>
<sequence length="102" mass="11388">MAKSLDRDSLQRVAPKLAQLTQDVLFGDIWQRSVLTPRERSLITLATLAALGRVQQLPWHLQFAAENGLTRDELAELFTHLAFYAGWPAAVAALTCLDEENI</sequence>
<dbReference type="AlphaFoldDB" id="A0AAP9H8Z0"/>
<dbReference type="EMBL" id="CP024637">
    <property type="protein sequence ID" value="QGR08955.1"/>
    <property type="molecule type" value="Genomic_DNA"/>
</dbReference>
<dbReference type="InterPro" id="IPR052512">
    <property type="entry name" value="4CMD/NDH-1_regulator"/>
</dbReference>
<protein>
    <submittedName>
        <fullName evidence="2 3">Carboxymuconolactone decarboxylase</fullName>
    </submittedName>
</protein>
<evidence type="ECO:0000313" key="5">
    <source>
        <dbReference type="Proteomes" id="UP001171299"/>
    </source>
</evidence>
<dbReference type="RefSeq" id="WP_208726243.1">
    <property type="nucleotide sequence ID" value="NZ_CP024637.1"/>
</dbReference>
<dbReference type="GO" id="GO:0051920">
    <property type="term" value="F:peroxiredoxin activity"/>
    <property type="evidence" value="ECO:0007669"/>
    <property type="project" value="InterPro"/>
</dbReference>
<geneLocation type="plasmid" evidence="3">
    <name>pMSR2A</name>
</geneLocation>
<dbReference type="Gene3D" id="1.20.1290.10">
    <property type="entry name" value="AhpD-like"/>
    <property type="match status" value="1"/>
</dbReference>
<dbReference type="Pfam" id="PF02627">
    <property type="entry name" value="CMD"/>
    <property type="match status" value="1"/>
</dbReference>